<dbReference type="Gene3D" id="2.160.10.10">
    <property type="entry name" value="Hexapeptide repeat proteins"/>
    <property type="match status" value="1"/>
</dbReference>
<dbReference type="GO" id="GO:0006535">
    <property type="term" value="P:cysteine biosynthetic process from serine"/>
    <property type="evidence" value="ECO:0007669"/>
    <property type="project" value="InterPro"/>
</dbReference>
<protein>
    <recommendedName>
        <fullName evidence="4">Serine acetyltransferase</fullName>
        <ecNumber evidence="3">2.3.1.30</ecNumber>
    </recommendedName>
</protein>
<evidence type="ECO:0000256" key="2">
    <source>
        <dbReference type="ARBA" id="ARBA00007274"/>
    </source>
</evidence>
<dbReference type="NCBIfam" id="TIGR01172">
    <property type="entry name" value="cysE"/>
    <property type="match status" value="1"/>
</dbReference>
<dbReference type="PANTHER" id="PTHR42811">
    <property type="entry name" value="SERINE ACETYLTRANSFERASE"/>
    <property type="match status" value="1"/>
</dbReference>
<evidence type="ECO:0000256" key="6">
    <source>
        <dbReference type="ARBA" id="ARBA00022679"/>
    </source>
</evidence>
<comment type="similarity">
    <text evidence="2">Belongs to the transferase hexapeptide repeat family.</text>
</comment>
<dbReference type="SUPFAM" id="SSF51161">
    <property type="entry name" value="Trimeric LpxA-like enzymes"/>
    <property type="match status" value="1"/>
</dbReference>
<reference evidence="11" key="2">
    <citation type="submission" date="2020-09" db="EMBL/GenBank/DDBJ databases">
        <authorList>
            <person name="Sun Q."/>
            <person name="Kim S."/>
        </authorList>
    </citation>
    <scope>NUCLEOTIDE SEQUENCE</scope>
    <source>
        <strain evidence="11">KCTC 12870</strain>
    </source>
</reference>
<dbReference type="Pfam" id="PF00132">
    <property type="entry name" value="Hexapep"/>
    <property type="match status" value="1"/>
</dbReference>
<name>A0A8J3DAN0_9BACT</name>
<organism evidence="11 12">
    <name type="scientific">Cerasicoccus arenae</name>
    <dbReference type="NCBI Taxonomy" id="424488"/>
    <lineage>
        <taxon>Bacteria</taxon>
        <taxon>Pseudomonadati</taxon>
        <taxon>Verrucomicrobiota</taxon>
        <taxon>Opitutia</taxon>
        <taxon>Puniceicoccales</taxon>
        <taxon>Cerasicoccaceae</taxon>
        <taxon>Cerasicoccus</taxon>
    </lineage>
</organism>
<evidence type="ECO:0000256" key="8">
    <source>
        <dbReference type="ARBA" id="ARBA00023315"/>
    </source>
</evidence>
<sequence>MMDDPLWQELRLEAENVARREPALSGLMSEVILQRHSLEEALSVRLSRKLAYHATPEGYLKDVFMEAFHADPHLGQQVRNDIQAVNERDPACPNALYPVLYFKGFQALTCYRIAHHLLGHNRADLAFYLQSLISEVFTVDIHPAARIGSGILLDHATSFVAGETALIEDDVSILHEVTLGGTGKEKGDRHPKVRHGVLIGAGAKLLGNIEIGACAKIGAGSVVLSDIPPHSTAVGVPARVIGVADEDEPCRSMEHRISKSSLWTPEQKS</sequence>
<evidence type="ECO:0000256" key="7">
    <source>
        <dbReference type="ARBA" id="ARBA00022737"/>
    </source>
</evidence>
<proteinExistence type="inferred from homology"/>
<reference evidence="11" key="1">
    <citation type="journal article" date="2014" name="Int. J. Syst. Evol. Microbiol.">
        <title>Complete genome sequence of Corynebacterium casei LMG S-19264T (=DSM 44701T), isolated from a smear-ripened cheese.</title>
        <authorList>
            <consortium name="US DOE Joint Genome Institute (JGI-PGF)"/>
            <person name="Walter F."/>
            <person name="Albersmeier A."/>
            <person name="Kalinowski J."/>
            <person name="Ruckert C."/>
        </authorList>
    </citation>
    <scope>NUCLEOTIDE SEQUENCE</scope>
    <source>
        <strain evidence="11">KCTC 12870</strain>
    </source>
</reference>
<dbReference type="AlphaFoldDB" id="A0A8J3DAN0"/>
<keyword evidence="8" id="KW-0012">Acyltransferase</keyword>
<dbReference type="UniPathway" id="UPA00136">
    <property type="reaction ID" value="UER00199"/>
</dbReference>
<keyword evidence="12" id="KW-1185">Reference proteome</keyword>
<evidence type="ECO:0000256" key="1">
    <source>
        <dbReference type="ARBA" id="ARBA00004876"/>
    </source>
</evidence>
<dbReference type="Proteomes" id="UP000642829">
    <property type="component" value="Unassembled WGS sequence"/>
</dbReference>
<dbReference type="InterPro" id="IPR010493">
    <property type="entry name" value="Ser_AcTrfase_N"/>
</dbReference>
<dbReference type="InterPro" id="IPR045304">
    <property type="entry name" value="LbH_SAT"/>
</dbReference>
<dbReference type="InterPro" id="IPR042122">
    <property type="entry name" value="Ser_AcTrfase_N_sf"/>
</dbReference>
<keyword evidence="7" id="KW-0677">Repeat</keyword>
<dbReference type="FunFam" id="2.160.10.10:FF:000002">
    <property type="entry name" value="Serine acetyltransferase"/>
    <property type="match status" value="1"/>
</dbReference>
<dbReference type="RefSeq" id="WP_189513032.1">
    <property type="nucleotide sequence ID" value="NZ_BMXG01000006.1"/>
</dbReference>
<dbReference type="NCBIfam" id="NF041874">
    <property type="entry name" value="EPS_EpsC"/>
    <property type="match status" value="1"/>
</dbReference>
<evidence type="ECO:0000256" key="9">
    <source>
        <dbReference type="ARBA" id="ARBA00049486"/>
    </source>
</evidence>
<dbReference type="InterPro" id="IPR011004">
    <property type="entry name" value="Trimer_LpxA-like_sf"/>
</dbReference>
<evidence type="ECO:0000256" key="4">
    <source>
        <dbReference type="ARBA" id="ARBA00018522"/>
    </source>
</evidence>
<dbReference type="InterPro" id="IPR053376">
    <property type="entry name" value="Serine_acetyltransferase"/>
</dbReference>
<evidence type="ECO:0000259" key="10">
    <source>
        <dbReference type="SMART" id="SM00971"/>
    </source>
</evidence>
<dbReference type="EMBL" id="BMXG01000006">
    <property type="protein sequence ID" value="GHB98002.1"/>
    <property type="molecule type" value="Genomic_DNA"/>
</dbReference>
<dbReference type="CDD" id="cd03354">
    <property type="entry name" value="LbH_SAT"/>
    <property type="match status" value="1"/>
</dbReference>
<dbReference type="InterPro" id="IPR005881">
    <property type="entry name" value="Ser_O-AcTrfase"/>
</dbReference>
<dbReference type="InterPro" id="IPR018357">
    <property type="entry name" value="Hexapep_transf_CS"/>
</dbReference>
<dbReference type="Pfam" id="PF06426">
    <property type="entry name" value="SATase_N"/>
    <property type="match status" value="1"/>
</dbReference>
<dbReference type="GO" id="GO:0005737">
    <property type="term" value="C:cytoplasm"/>
    <property type="evidence" value="ECO:0007669"/>
    <property type="project" value="InterPro"/>
</dbReference>
<dbReference type="PROSITE" id="PS00101">
    <property type="entry name" value="HEXAPEP_TRANSFERASES"/>
    <property type="match status" value="1"/>
</dbReference>
<gene>
    <name evidence="11" type="primary">cysE</name>
    <name evidence="11" type="ORF">GCM10007047_12450</name>
</gene>
<dbReference type="GO" id="GO:0009001">
    <property type="term" value="F:serine O-acetyltransferase activity"/>
    <property type="evidence" value="ECO:0007669"/>
    <property type="project" value="UniProtKB-EC"/>
</dbReference>
<comment type="pathway">
    <text evidence="1">Amino-acid biosynthesis; L-cysteine biosynthesis; L-cysteine from L-serine: step 1/2.</text>
</comment>
<keyword evidence="6" id="KW-0808">Transferase</keyword>
<evidence type="ECO:0000256" key="5">
    <source>
        <dbReference type="ARBA" id="ARBA00022605"/>
    </source>
</evidence>
<feature type="domain" description="Serine acetyltransferase N-terminal" evidence="10">
    <location>
        <begin position="6"/>
        <end position="110"/>
    </location>
</feature>
<evidence type="ECO:0000256" key="3">
    <source>
        <dbReference type="ARBA" id="ARBA00013266"/>
    </source>
</evidence>
<accession>A0A8J3DAN0</accession>
<evidence type="ECO:0000313" key="11">
    <source>
        <dbReference type="EMBL" id="GHB98002.1"/>
    </source>
</evidence>
<dbReference type="SMART" id="SM00971">
    <property type="entry name" value="SATase_N"/>
    <property type="match status" value="1"/>
</dbReference>
<dbReference type="Gene3D" id="1.10.3130.10">
    <property type="entry name" value="serine acetyltransferase, domain 1"/>
    <property type="match status" value="1"/>
</dbReference>
<evidence type="ECO:0000313" key="12">
    <source>
        <dbReference type="Proteomes" id="UP000642829"/>
    </source>
</evidence>
<dbReference type="InterPro" id="IPR001451">
    <property type="entry name" value="Hexapep"/>
</dbReference>
<comment type="catalytic activity">
    <reaction evidence="9">
        <text>L-serine + acetyl-CoA = O-acetyl-L-serine + CoA</text>
        <dbReference type="Rhea" id="RHEA:24560"/>
        <dbReference type="ChEBI" id="CHEBI:33384"/>
        <dbReference type="ChEBI" id="CHEBI:57287"/>
        <dbReference type="ChEBI" id="CHEBI:57288"/>
        <dbReference type="ChEBI" id="CHEBI:58340"/>
        <dbReference type="EC" id="2.3.1.30"/>
    </reaction>
</comment>
<keyword evidence="5" id="KW-0028">Amino-acid biosynthesis</keyword>
<comment type="caution">
    <text evidence="11">The sequence shown here is derived from an EMBL/GenBank/DDBJ whole genome shotgun (WGS) entry which is preliminary data.</text>
</comment>
<dbReference type="EC" id="2.3.1.30" evidence="3"/>